<evidence type="ECO:0000256" key="1">
    <source>
        <dbReference type="SAM" id="MobiDB-lite"/>
    </source>
</evidence>
<name>A0A834TC17_9FABA</name>
<dbReference type="EMBL" id="JAAIUW010000008">
    <property type="protein sequence ID" value="KAF7818341.1"/>
    <property type="molecule type" value="Genomic_DNA"/>
</dbReference>
<evidence type="ECO:0000313" key="3">
    <source>
        <dbReference type="Proteomes" id="UP000634136"/>
    </source>
</evidence>
<feature type="region of interest" description="Disordered" evidence="1">
    <location>
        <begin position="1"/>
        <end position="40"/>
    </location>
</feature>
<dbReference type="AlphaFoldDB" id="A0A834TC17"/>
<keyword evidence="3" id="KW-1185">Reference proteome</keyword>
<comment type="caution">
    <text evidence="2">The sequence shown here is derived from an EMBL/GenBank/DDBJ whole genome shotgun (WGS) entry which is preliminary data.</text>
</comment>
<gene>
    <name evidence="2" type="ORF">G2W53_023796</name>
</gene>
<reference evidence="2" key="1">
    <citation type="submission" date="2020-09" db="EMBL/GenBank/DDBJ databases">
        <title>Genome-Enabled Discovery of Anthraquinone Biosynthesis in Senna tora.</title>
        <authorList>
            <person name="Kang S.-H."/>
            <person name="Pandey R.P."/>
            <person name="Lee C.-M."/>
            <person name="Sim J.-S."/>
            <person name="Jeong J.-T."/>
            <person name="Choi B.-S."/>
            <person name="Jung M."/>
            <person name="Ginzburg D."/>
            <person name="Zhao K."/>
            <person name="Won S.Y."/>
            <person name="Oh T.-J."/>
            <person name="Yu Y."/>
            <person name="Kim N.-H."/>
            <person name="Lee O.R."/>
            <person name="Lee T.-H."/>
            <person name="Bashyal P."/>
            <person name="Kim T.-S."/>
            <person name="Lee W.-H."/>
            <person name="Kawkins C."/>
            <person name="Kim C.-K."/>
            <person name="Kim J.S."/>
            <person name="Ahn B.O."/>
            <person name="Rhee S.Y."/>
            <person name="Sohng J.K."/>
        </authorList>
    </citation>
    <scope>NUCLEOTIDE SEQUENCE</scope>
    <source>
        <tissue evidence="2">Leaf</tissue>
    </source>
</reference>
<feature type="compositionally biased region" description="Basic and acidic residues" evidence="1">
    <location>
        <begin position="1"/>
        <end position="29"/>
    </location>
</feature>
<accession>A0A834TC17</accession>
<evidence type="ECO:0000313" key="2">
    <source>
        <dbReference type="EMBL" id="KAF7818341.1"/>
    </source>
</evidence>
<dbReference type="Proteomes" id="UP000634136">
    <property type="component" value="Unassembled WGS sequence"/>
</dbReference>
<protein>
    <submittedName>
        <fullName evidence="2">Uncharacterized protein</fullName>
    </submittedName>
</protein>
<sequence length="40" mass="4324">MLANIKKEKSGIPESEGKANEERFVEARGGRSRKIGCGCS</sequence>
<proteinExistence type="predicted"/>
<organism evidence="2 3">
    <name type="scientific">Senna tora</name>
    <dbReference type="NCBI Taxonomy" id="362788"/>
    <lineage>
        <taxon>Eukaryota</taxon>
        <taxon>Viridiplantae</taxon>
        <taxon>Streptophyta</taxon>
        <taxon>Embryophyta</taxon>
        <taxon>Tracheophyta</taxon>
        <taxon>Spermatophyta</taxon>
        <taxon>Magnoliopsida</taxon>
        <taxon>eudicotyledons</taxon>
        <taxon>Gunneridae</taxon>
        <taxon>Pentapetalae</taxon>
        <taxon>rosids</taxon>
        <taxon>fabids</taxon>
        <taxon>Fabales</taxon>
        <taxon>Fabaceae</taxon>
        <taxon>Caesalpinioideae</taxon>
        <taxon>Cassia clade</taxon>
        <taxon>Senna</taxon>
    </lineage>
</organism>